<organism evidence="2 3">
    <name type="scientific">Brevundimonas staleyi</name>
    <dbReference type="NCBI Taxonomy" id="74326"/>
    <lineage>
        <taxon>Bacteria</taxon>
        <taxon>Pseudomonadati</taxon>
        <taxon>Pseudomonadota</taxon>
        <taxon>Alphaproteobacteria</taxon>
        <taxon>Caulobacterales</taxon>
        <taxon>Caulobacteraceae</taxon>
        <taxon>Brevundimonas</taxon>
    </lineage>
</organism>
<keyword evidence="1" id="KW-0812">Transmembrane</keyword>
<dbReference type="EMBL" id="JBHSLF010000018">
    <property type="protein sequence ID" value="MFC5344156.1"/>
    <property type="molecule type" value="Genomic_DNA"/>
</dbReference>
<reference evidence="3" key="1">
    <citation type="journal article" date="2019" name="Int. J. Syst. Evol. Microbiol.">
        <title>The Global Catalogue of Microorganisms (GCM) 10K type strain sequencing project: providing services to taxonomists for standard genome sequencing and annotation.</title>
        <authorList>
            <consortium name="The Broad Institute Genomics Platform"/>
            <consortium name="The Broad Institute Genome Sequencing Center for Infectious Disease"/>
            <person name="Wu L."/>
            <person name="Ma J."/>
        </authorList>
    </citation>
    <scope>NUCLEOTIDE SEQUENCE [LARGE SCALE GENOMIC DNA]</scope>
    <source>
        <strain evidence="3">JCM 12125</strain>
    </source>
</reference>
<sequence length="227" mass="24465">MDDRELRKEVRARRRKLHGAQLAIVLGVLMAGIGFAIGMQRTGDAATGWGVLAGVGVGLIVGGAIMCWVLRPGETGWSAETQPTRRDRLQAQRARQLWIFPFVTIAFLAQSTMATQHILAGEGNLGHYVSAALPVIYAWLVASITLGWDHQSRSNRRFMEDELTVVLRARAIGAAFVVLMAGATAVFGLGLWRPEIGIAAVPFVLAGAGATAGIRFAWLDREFGKDG</sequence>
<feature type="transmembrane region" description="Helical" evidence="1">
    <location>
        <begin position="125"/>
        <end position="148"/>
    </location>
</feature>
<protein>
    <recommendedName>
        <fullName evidence="4">DUF2178 domain-containing protein</fullName>
    </recommendedName>
</protein>
<evidence type="ECO:0000313" key="3">
    <source>
        <dbReference type="Proteomes" id="UP001596152"/>
    </source>
</evidence>
<name>A0ABW0FRK8_9CAUL</name>
<feature type="transmembrane region" description="Helical" evidence="1">
    <location>
        <begin position="20"/>
        <end position="37"/>
    </location>
</feature>
<evidence type="ECO:0008006" key="4">
    <source>
        <dbReference type="Google" id="ProtNLM"/>
    </source>
</evidence>
<keyword evidence="3" id="KW-1185">Reference proteome</keyword>
<comment type="caution">
    <text evidence="2">The sequence shown here is derived from an EMBL/GenBank/DDBJ whole genome shotgun (WGS) entry which is preliminary data.</text>
</comment>
<keyword evidence="1" id="KW-0472">Membrane</keyword>
<dbReference type="RefSeq" id="WP_374037301.1">
    <property type="nucleotide sequence ID" value="NZ_CP169082.1"/>
</dbReference>
<feature type="transmembrane region" description="Helical" evidence="1">
    <location>
        <begin position="198"/>
        <end position="218"/>
    </location>
</feature>
<accession>A0ABW0FRK8</accession>
<evidence type="ECO:0000313" key="2">
    <source>
        <dbReference type="EMBL" id="MFC5344156.1"/>
    </source>
</evidence>
<feature type="transmembrane region" description="Helical" evidence="1">
    <location>
        <begin position="97"/>
        <end position="119"/>
    </location>
</feature>
<dbReference type="Proteomes" id="UP001596152">
    <property type="component" value="Unassembled WGS sequence"/>
</dbReference>
<keyword evidence="1" id="KW-1133">Transmembrane helix</keyword>
<gene>
    <name evidence="2" type="ORF">ACFPIE_09540</name>
</gene>
<evidence type="ECO:0000256" key="1">
    <source>
        <dbReference type="SAM" id="Phobius"/>
    </source>
</evidence>
<feature type="transmembrane region" description="Helical" evidence="1">
    <location>
        <begin position="49"/>
        <end position="70"/>
    </location>
</feature>
<proteinExistence type="predicted"/>
<feature type="transmembrane region" description="Helical" evidence="1">
    <location>
        <begin position="169"/>
        <end position="192"/>
    </location>
</feature>